<feature type="compositionally biased region" description="Basic and acidic residues" evidence="1">
    <location>
        <begin position="66"/>
        <end position="96"/>
    </location>
</feature>
<dbReference type="Proteomes" id="UP000735302">
    <property type="component" value="Unassembled WGS sequence"/>
</dbReference>
<evidence type="ECO:0000313" key="2">
    <source>
        <dbReference type="EMBL" id="GFO23549.1"/>
    </source>
</evidence>
<gene>
    <name evidence="2" type="ORF">PoB_005005400</name>
</gene>
<accession>A0AAV4BYS8</accession>
<organism evidence="2 3">
    <name type="scientific">Plakobranchus ocellatus</name>
    <dbReference type="NCBI Taxonomy" id="259542"/>
    <lineage>
        <taxon>Eukaryota</taxon>
        <taxon>Metazoa</taxon>
        <taxon>Spiralia</taxon>
        <taxon>Lophotrochozoa</taxon>
        <taxon>Mollusca</taxon>
        <taxon>Gastropoda</taxon>
        <taxon>Heterobranchia</taxon>
        <taxon>Euthyneura</taxon>
        <taxon>Panpulmonata</taxon>
        <taxon>Sacoglossa</taxon>
        <taxon>Placobranchoidea</taxon>
        <taxon>Plakobranchidae</taxon>
        <taxon>Plakobranchus</taxon>
    </lineage>
</organism>
<name>A0AAV4BYS8_9GAST</name>
<protein>
    <submittedName>
        <fullName evidence="2">Uncharacterized protein</fullName>
    </submittedName>
</protein>
<sequence>MSGSPLVLICQYGISSKLREKKMIDIENKNLMPRSPEPILYVPRQRIISTIVNELEEESPCLKCRSLESARKDKGGGRGRGRGKDKGSGRGRDKGRSRGRPKVGAEAETKVGAEAGTKVGAEAGAKVGAEAGTRPEAGI</sequence>
<dbReference type="AlphaFoldDB" id="A0AAV4BYS8"/>
<feature type="region of interest" description="Disordered" evidence="1">
    <location>
        <begin position="66"/>
        <end position="139"/>
    </location>
</feature>
<proteinExistence type="predicted"/>
<evidence type="ECO:0000256" key="1">
    <source>
        <dbReference type="SAM" id="MobiDB-lite"/>
    </source>
</evidence>
<keyword evidence="3" id="KW-1185">Reference proteome</keyword>
<dbReference type="EMBL" id="BLXT01005511">
    <property type="protein sequence ID" value="GFO23549.1"/>
    <property type="molecule type" value="Genomic_DNA"/>
</dbReference>
<reference evidence="2 3" key="1">
    <citation type="journal article" date="2021" name="Elife">
        <title>Chloroplast acquisition without the gene transfer in kleptoplastic sea slugs, Plakobranchus ocellatus.</title>
        <authorList>
            <person name="Maeda T."/>
            <person name="Takahashi S."/>
            <person name="Yoshida T."/>
            <person name="Shimamura S."/>
            <person name="Takaki Y."/>
            <person name="Nagai Y."/>
            <person name="Toyoda A."/>
            <person name="Suzuki Y."/>
            <person name="Arimoto A."/>
            <person name="Ishii H."/>
            <person name="Satoh N."/>
            <person name="Nishiyama T."/>
            <person name="Hasebe M."/>
            <person name="Maruyama T."/>
            <person name="Minagawa J."/>
            <person name="Obokata J."/>
            <person name="Shigenobu S."/>
        </authorList>
    </citation>
    <scope>NUCLEOTIDE SEQUENCE [LARGE SCALE GENOMIC DNA]</scope>
</reference>
<comment type="caution">
    <text evidence="2">The sequence shown here is derived from an EMBL/GenBank/DDBJ whole genome shotgun (WGS) entry which is preliminary data.</text>
</comment>
<evidence type="ECO:0000313" key="3">
    <source>
        <dbReference type="Proteomes" id="UP000735302"/>
    </source>
</evidence>
<feature type="compositionally biased region" description="Low complexity" evidence="1">
    <location>
        <begin position="112"/>
        <end position="132"/>
    </location>
</feature>